<dbReference type="Pfam" id="PF14232">
    <property type="entry name" value="DUF4334"/>
    <property type="match status" value="1"/>
</dbReference>
<gene>
    <name evidence="1" type="ORF">GII30_11920</name>
</gene>
<dbReference type="InterPro" id="IPR025951">
    <property type="entry name" value="GXWXG_dom"/>
</dbReference>
<dbReference type="Pfam" id="PF14231">
    <property type="entry name" value="GXWXG"/>
    <property type="match status" value="1"/>
</dbReference>
<sequence length="184" mass="20210">MQLSDVIADAPTTTDAASELFDSLPAVDPEFMIGTWRGAEMPTGHPIDGALAASGWWGKQFIDAENVHPLLFPSRDGKSLWPMNPVMAFSALGALRAAPQLRNMSFAGPIGVTNFATRARGSKARLRTTRYRGVDSATMVYDQLPINDVFHRLSDDSVLGAMDLKGVRRPYFFVLKRDESLPVR</sequence>
<evidence type="ECO:0000313" key="1">
    <source>
        <dbReference type="EMBL" id="QHN39777.1"/>
    </source>
</evidence>
<dbReference type="InterPro" id="IPR025568">
    <property type="entry name" value="DUF4334"/>
</dbReference>
<dbReference type="RefSeq" id="WP_005181745.1">
    <property type="nucleotide sequence ID" value="NZ_CP045804.1"/>
</dbReference>
<dbReference type="Gene3D" id="2.40.128.580">
    <property type="entry name" value="GXWXG domain"/>
    <property type="match status" value="1"/>
</dbReference>
<dbReference type="EMBL" id="CP045810">
    <property type="protein sequence ID" value="QHN39777.1"/>
    <property type="molecule type" value="Genomic_DNA"/>
</dbReference>
<organism evidence="1">
    <name type="scientific">Gordonia amarae</name>
    <dbReference type="NCBI Taxonomy" id="36821"/>
    <lineage>
        <taxon>Bacteria</taxon>
        <taxon>Bacillati</taxon>
        <taxon>Actinomycetota</taxon>
        <taxon>Actinomycetes</taxon>
        <taxon>Mycobacteriales</taxon>
        <taxon>Gordoniaceae</taxon>
        <taxon>Gordonia</taxon>
    </lineage>
</organism>
<proteinExistence type="predicted"/>
<reference evidence="1" key="1">
    <citation type="journal article" date="2021" name="Nat. Microbiol.">
        <title>Cocultivation of an ultrasmall environmental parasitic bacterium with lytic ability against bacteria associated with wastewater foams.</title>
        <authorList>
            <person name="Batinovic S."/>
            <person name="Rose J.J.A."/>
            <person name="Ratcliffe J."/>
            <person name="Seviour R.J."/>
            <person name="Petrovski S."/>
        </authorList>
    </citation>
    <scope>NUCLEOTIDE SEQUENCE</scope>
    <source>
        <strain evidence="1">CON44</strain>
    </source>
</reference>
<accession>A0A857KKH6</accession>
<dbReference type="AlphaFoldDB" id="A0A857KKH6"/>
<protein>
    <submittedName>
        <fullName evidence="1">DUF4334 domain-containing protein</fullName>
    </submittedName>
</protein>
<name>A0A857KKH6_9ACTN</name>